<dbReference type="Proteomes" id="UP000675163">
    <property type="component" value="Unassembled WGS sequence"/>
</dbReference>
<dbReference type="EMBL" id="JAFIDA010000001">
    <property type="protein sequence ID" value="MBP1326329.1"/>
    <property type="molecule type" value="Genomic_DNA"/>
</dbReference>
<comment type="caution">
    <text evidence="3">The sequence shown here is derived from an EMBL/GenBank/DDBJ whole genome shotgun (WGS) entry which is preliminary data.</text>
</comment>
<accession>A0A940T417</accession>
<organism evidence="3 4">
    <name type="scientific">Leucobacter exalbidus</name>
    <dbReference type="NCBI Taxonomy" id="662960"/>
    <lineage>
        <taxon>Bacteria</taxon>
        <taxon>Bacillati</taxon>
        <taxon>Actinomycetota</taxon>
        <taxon>Actinomycetes</taxon>
        <taxon>Micrococcales</taxon>
        <taxon>Microbacteriaceae</taxon>
        <taxon>Leucobacter</taxon>
    </lineage>
</organism>
<dbReference type="GO" id="GO:0003676">
    <property type="term" value="F:nucleic acid binding"/>
    <property type="evidence" value="ECO:0007669"/>
    <property type="project" value="InterPro"/>
</dbReference>
<dbReference type="PROSITE" id="PS50994">
    <property type="entry name" value="INTEGRASE"/>
    <property type="match status" value="1"/>
</dbReference>
<dbReference type="GO" id="GO:0032196">
    <property type="term" value="P:transposition"/>
    <property type="evidence" value="ECO:0007669"/>
    <property type="project" value="TreeGrafter"/>
</dbReference>
<dbReference type="Gene3D" id="3.30.420.10">
    <property type="entry name" value="Ribonuclease H-like superfamily/Ribonuclease H"/>
    <property type="match status" value="1"/>
</dbReference>
<gene>
    <name evidence="2" type="ORF">JOF28_001561</name>
    <name evidence="3" type="ORF">JOF28_001635</name>
</gene>
<evidence type="ECO:0000313" key="2">
    <source>
        <dbReference type="EMBL" id="MBP1326329.1"/>
    </source>
</evidence>
<sequence>MVISERPAEAADRAVPGHWEGDLIIGTNRSAIGTLVERKSRSTLLVHLPRLEGYGEQPVVKNGPALGGYGAVAMADALTVAMSQLPQQLRKTLTWDRGKELSAHAKFAFETGTKVFFADPHSPWQRPTNENTNGLLRQYFPKGTDLSRWSVEELEAVAYTLNNRPRKVLGWKTPAEVFTEQLQLVQRPGVASTG</sequence>
<dbReference type="PANTHER" id="PTHR10948">
    <property type="entry name" value="TRANSPOSASE"/>
    <property type="match status" value="1"/>
</dbReference>
<reference evidence="3" key="1">
    <citation type="submission" date="2021-02" db="EMBL/GenBank/DDBJ databases">
        <title>Sequencing the genomes of 1000 actinobacteria strains.</title>
        <authorList>
            <person name="Klenk H.-P."/>
        </authorList>
    </citation>
    <scope>NUCLEOTIDE SEQUENCE</scope>
    <source>
        <strain evidence="3">DSM 22850</strain>
    </source>
</reference>
<name>A0A940T417_9MICO</name>
<dbReference type="InterPro" id="IPR001584">
    <property type="entry name" value="Integrase_cat-core"/>
</dbReference>
<evidence type="ECO:0000313" key="4">
    <source>
        <dbReference type="Proteomes" id="UP000675163"/>
    </source>
</evidence>
<dbReference type="EMBL" id="JAFIDA010000001">
    <property type="protein sequence ID" value="MBP1326403.1"/>
    <property type="molecule type" value="Genomic_DNA"/>
</dbReference>
<evidence type="ECO:0000313" key="3">
    <source>
        <dbReference type="EMBL" id="MBP1326403.1"/>
    </source>
</evidence>
<dbReference type="AlphaFoldDB" id="A0A940T417"/>
<evidence type="ECO:0000259" key="1">
    <source>
        <dbReference type="PROSITE" id="PS50994"/>
    </source>
</evidence>
<dbReference type="GO" id="GO:0004803">
    <property type="term" value="F:transposase activity"/>
    <property type="evidence" value="ECO:0007669"/>
    <property type="project" value="TreeGrafter"/>
</dbReference>
<dbReference type="PANTHER" id="PTHR10948:SF23">
    <property type="entry name" value="TRANSPOSASE INSI FOR INSERTION SEQUENCE ELEMENT IS30A-RELATED"/>
    <property type="match status" value="1"/>
</dbReference>
<dbReference type="GO" id="GO:0015074">
    <property type="term" value="P:DNA integration"/>
    <property type="evidence" value="ECO:0007669"/>
    <property type="project" value="InterPro"/>
</dbReference>
<protein>
    <submittedName>
        <fullName evidence="3">IS30 family transposase</fullName>
    </submittedName>
</protein>
<proteinExistence type="predicted"/>
<dbReference type="InterPro" id="IPR036397">
    <property type="entry name" value="RNaseH_sf"/>
</dbReference>
<feature type="domain" description="Integrase catalytic" evidence="1">
    <location>
        <begin position="3"/>
        <end position="182"/>
    </location>
</feature>
<dbReference type="GO" id="GO:0005829">
    <property type="term" value="C:cytosol"/>
    <property type="evidence" value="ECO:0007669"/>
    <property type="project" value="TreeGrafter"/>
</dbReference>
<keyword evidence="4" id="KW-1185">Reference proteome</keyword>
<dbReference type="InterPro" id="IPR053392">
    <property type="entry name" value="Transposase_IS30-like"/>
</dbReference>
<dbReference type="InterPro" id="IPR051917">
    <property type="entry name" value="Transposase-Integrase"/>
</dbReference>
<dbReference type="InterPro" id="IPR012337">
    <property type="entry name" value="RNaseH-like_sf"/>
</dbReference>
<dbReference type="NCBIfam" id="NF033563">
    <property type="entry name" value="transpos_IS30"/>
    <property type="match status" value="1"/>
</dbReference>
<dbReference type="SUPFAM" id="SSF53098">
    <property type="entry name" value="Ribonuclease H-like"/>
    <property type="match status" value="1"/>
</dbReference>